<evidence type="ECO:0000256" key="5">
    <source>
        <dbReference type="PIRSR" id="PIRSR000524-50"/>
    </source>
</evidence>
<evidence type="ECO:0000256" key="7">
    <source>
        <dbReference type="RuleBase" id="RU004504"/>
    </source>
</evidence>
<comment type="cofactor">
    <cofactor evidence="1 5 7">
        <name>pyridoxal 5'-phosphate</name>
        <dbReference type="ChEBI" id="CHEBI:597326"/>
    </cofactor>
</comment>
<dbReference type="Pfam" id="PF00266">
    <property type="entry name" value="Aminotran_5"/>
    <property type="match status" value="1"/>
</dbReference>
<dbReference type="InterPro" id="IPR015422">
    <property type="entry name" value="PyrdxlP-dep_Trfase_small"/>
</dbReference>
<dbReference type="InterPro" id="IPR015421">
    <property type="entry name" value="PyrdxlP-dep_Trfase_major"/>
</dbReference>
<feature type="binding site" evidence="4">
    <location>
        <position position="346"/>
    </location>
    <ligand>
        <name>substrate</name>
    </ligand>
</feature>
<proteinExistence type="inferred from homology"/>
<keyword evidence="3 5" id="KW-0663">Pyridoxal phosphate</keyword>
<feature type="modified residue" description="N6-(pyridoxal phosphate)lysine" evidence="5">
    <location>
        <position position="197"/>
    </location>
</feature>
<comment type="similarity">
    <text evidence="2 6">Belongs to the class-V pyridoxal-phosphate-dependent aminotransferase family.</text>
</comment>
<evidence type="ECO:0000313" key="10">
    <source>
        <dbReference type="Proteomes" id="UP000252023"/>
    </source>
</evidence>
<dbReference type="InterPro" id="IPR020578">
    <property type="entry name" value="Aminotrans_V_PyrdxlP_BS"/>
</dbReference>
<dbReference type="Proteomes" id="UP000252023">
    <property type="component" value="Chromosome"/>
</dbReference>
<dbReference type="AlphaFoldDB" id="A0A344PJ62"/>
<name>A0A344PJ62_9RHOB</name>
<organism evidence="9 10">
    <name type="scientific">Paracoccus suum</name>
    <dbReference type="NCBI Taxonomy" id="2259340"/>
    <lineage>
        <taxon>Bacteria</taxon>
        <taxon>Pseudomonadati</taxon>
        <taxon>Pseudomonadota</taxon>
        <taxon>Alphaproteobacteria</taxon>
        <taxon>Rhodobacterales</taxon>
        <taxon>Paracoccaceae</taxon>
        <taxon>Paracoccus</taxon>
    </lineage>
</organism>
<feature type="domain" description="Aminotransferase class V" evidence="8">
    <location>
        <begin position="95"/>
        <end position="286"/>
    </location>
</feature>
<dbReference type="PANTHER" id="PTHR21152">
    <property type="entry name" value="AMINOTRANSFERASE CLASS V"/>
    <property type="match status" value="1"/>
</dbReference>
<dbReference type="PANTHER" id="PTHR21152:SF40">
    <property type="entry name" value="ALANINE--GLYOXYLATE AMINOTRANSFERASE"/>
    <property type="match status" value="1"/>
</dbReference>
<keyword evidence="9" id="KW-0808">Transferase</keyword>
<dbReference type="Gene3D" id="3.40.640.10">
    <property type="entry name" value="Type I PLP-dependent aspartate aminotransferase-like (Major domain)"/>
    <property type="match status" value="1"/>
</dbReference>
<evidence type="ECO:0000256" key="1">
    <source>
        <dbReference type="ARBA" id="ARBA00001933"/>
    </source>
</evidence>
<dbReference type="PROSITE" id="PS00595">
    <property type="entry name" value="AA_TRANSFER_CLASS_5"/>
    <property type="match status" value="1"/>
</dbReference>
<dbReference type="GO" id="GO:0008453">
    <property type="term" value="F:alanine-glyoxylate transaminase activity"/>
    <property type="evidence" value="ECO:0007669"/>
    <property type="project" value="TreeGrafter"/>
</dbReference>
<keyword evidence="9" id="KW-0032">Aminotransferase</keyword>
<evidence type="ECO:0000259" key="8">
    <source>
        <dbReference type="Pfam" id="PF00266"/>
    </source>
</evidence>
<dbReference type="SUPFAM" id="SSF53383">
    <property type="entry name" value="PLP-dependent transferases"/>
    <property type="match status" value="1"/>
</dbReference>
<reference evidence="10" key="1">
    <citation type="submission" date="2018-07" db="EMBL/GenBank/DDBJ databases">
        <title>Genome sequencing of Paracoccus sp. SC2-6.</title>
        <authorList>
            <person name="Heo J."/>
            <person name="Kim S.-J."/>
            <person name="Kwon S.-W."/>
        </authorList>
    </citation>
    <scope>NUCLEOTIDE SEQUENCE [LARGE SCALE GENOMIC DNA]</scope>
    <source>
        <strain evidence="10">SC2-6</strain>
    </source>
</reference>
<evidence type="ECO:0000256" key="3">
    <source>
        <dbReference type="ARBA" id="ARBA00022898"/>
    </source>
</evidence>
<protein>
    <submittedName>
        <fullName evidence="9">Alanine--glyoxylate aminotransferase family protein</fullName>
    </submittedName>
</protein>
<evidence type="ECO:0000256" key="6">
    <source>
        <dbReference type="RuleBase" id="RU004075"/>
    </source>
</evidence>
<dbReference type="GO" id="GO:0019265">
    <property type="term" value="P:glycine biosynthetic process, by transamination of glyoxylate"/>
    <property type="evidence" value="ECO:0007669"/>
    <property type="project" value="TreeGrafter"/>
</dbReference>
<dbReference type="InterPro" id="IPR000192">
    <property type="entry name" value="Aminotrans_V_dom"/>
</dbReference>
<keyword evidence="10" id="KW-1185">Reference proteome</keyword>
<evidence type="ECO:0000313" key="9">
    <source>
        <dbReference type="EMBL" id="AXC49417.1"/>
    </source>
</evidence>
<dbReference type="Gene3D" id="3.90.1150.10">
    <property type="entry name" value="Aspartate Aminotransferase, domain 1"/>
    <property type="match status" value="1"/>
</dbReference>
<evidence type="ECO:0000256" key="4">
    <source>
        <dbReference type="PIRSR" id="PIRSR000524-1"/>
    </source>
</evidence>
<dbReference type="RefSeq" id="WP_114075733.1">
    <property type="nucleotide sequence ID" value="NZ_CP030918.1"/>
</dbReference>
<sequence length="392" mass="40630">MSFSQGQQAIAIPGPSPLPASVLRAMHRASPDIYGAELEELVQRVHAQLTRLGGGGVARLASYAGNGHAGWEAANTNLFNRRQKALVLATGSFGLGWAASAGSLGIDVEMIDFGNNRAADPQRLADRLRADREGAIHAVLVTQVDTASGVRNDIPALRAAMGNHPALLAVDAIASLGSEAMRMGDWGVDVVVSASQKGLMTPPGMAFVWQSERAAALPRSDLATPYWDWSMRAGPGEAWRYWGGTPPVQLLFALDEALRLLLDEEGLDAAFARHAGLAAAVWAAFDAWGAGSNGIALNVADPAQRGLPVTAAHLPGAAALREWTATKAGVTLGVAIGAERPDDALRIAHMGHASAHMTLGVLAVMEAGMRALGIAHGQGGLDAATAVIAARA</sequence>
<dbReference type="PIRSF" id="PIRSF000524">
    <property type="entry name" value="SPT"/>
    <property type="match status" value="1"/>
</dbReference>
<dbReference type="OrthoDB" id="389074at2"/>
<dbReference type="KEGG" id="pars:DRW48_06680"/>
<dbReference type="InterPro" id="IPR015424">
    <property type="entry name" value="PyrdxlP-dep_Trfase"/>
</dbReference>
<dbReference type="GO" id="GO:0004760">
    <property type="term" value="F:L-serine-pyruvate transaminase activity"/>
    <property type="evidence" value="ECO:0007669"/>
    <property type="project" value="TreeGrafter"/>
</dbReference>
<dbReference type="InterPro" id="IPR024169">
    <property type="entry name" value="SP_NH2Trfase/AEP_transaminase"/>
</dbReference>
<gene>
    <name evidence="9" type="ORF">DRW48_06680</name>
</gene>
<accession>A0A344PJ62</accession>
<evidence type="ECO:0000256" key="2">
    <source>
        <dbReference type="ARBA" id="ARBA00009236"/>
    </source>
</evidence>
<dbReference type="EMBL" id="CP030918">
    <property type="protein sequence ID" value="AXC49417.1"/>
    <property type="molecule type" value="Genomic_DNA"/>
</dbReference>